<dbReference type="Proteomes" id="UP000033977">
    <property type="component" value="Unassembled WGS sequence"/>
</dbReference>
<name>A0A0G1IAA2_9BACT</name>
<reference evidence="1 2" key="1">
    <citation type="journal article" date="2015" name="Nature">
        <title>rRNA introns, odd ribosomes, and small enigmatic genomes across a large radiation of phyla.</title>
        <authorList>
            <person name="Brown C.T."/>
            <person name="Hug L.A."/>
            <person name="Thomas B.C."/>
            <person name="Sharon I."/>
            <person name="Castelle C.J."/>
            <person name="Singh A."/>
            <person name="Wilkins M.J."/>
            <person name="Williams K.H."/>
            <person name="Banfield J.F."/>
        </authorList>
    </citation>
    <scope>NUCLEOTIDE SEQUENCE [LARGE SCALE GENOMIC DNA]</scope>
</reference>
<protein>
    <submittedName>
        <fullName evidence="1">Uncharacterized protein</fullName>
    </submittedName>
</protein>
<proteinExistence type="predicted"/>
<evidence type="ECO:0000313" key="2">
    <source>
        <dbReference type="Proteomes" id="UP000033977"/>
    </source>
</evidence>
<dbReference type="AlphaFoldDB" id="A0A0G1IAA2"/>
<gene>
    <name evidence="1" type="ORF">UW49_C0020G0001</name>
</gene>
<dbReference type="EMBL" id="LCIN01000020">
    <property type="protein sequence ID" value="KKT55708.1"/>
    <property type="molecule type" value="Genomic_DNA"/>
</dbReference>
<evidence type="ECO:0000313" key="1">
    <source>
        <dbReference type="EMBL" id="KKT55708.1"/>
    </source>
</evidence>
<comment type="caution">
    <text evidence="1">The sequence shown here is derived from an EMBL/GenBank/DDBJ whole genome shotgun (WGS) entry which is preliminary data.</text>
</comment>
<organism evidence="1 2">
    <name type="scientific">Candidatus Giovannonibacteria bacterium GW2011_GWB1_44_23</name>
    <dbReference type="NCBI Taxonomy" id="1618652"/>
    <lineage>
        <taxon>Bacteria</taxon>
        <taxon>Candidatus Giovannoniibacteriota</taxon>
    </lineage>
</organism>
<accession>A0A0G1IAA2</accession>
<sequence length="173" mass="19988">MTKTLKSELGAALKERIEKHKAQHQTRTEATNEKWRACLKCKEPIAMGALYIHCTEEDANEGSKCEMYFCNIQHHDEHVESGNPFDYGVAVEIACTLGTEAGVISFTKWLVSSVEGNAKMDLSPYFKRGDANIELGENLELFEDWQQEYLKETFEHFKQDMYQRLYENIVPRN</sequence>